<reference evidence="1 2" key="1">
    <citation type="submission" date="2019-11" db="EMBL/GenBank/DDBJ databases">
        <authorList>
            <person name="Holert J."/>
        </authorList>
    </citation>
    <scope>NUCLEOTIDE SEQUENCE [LARGE SCALE GENOMIC DNA]</scope>
    <source>
        <strain evidence="1">BC8_1</strain>
    </source>
</reference>
<sequence length="86" mass="9455">MTPPSPSMDIDLESISWDFLESEFTGPTYAGWSIDRRLQVYLRHRGLAALADDGTACAALLERVMANIGPALRRGVLNPPKEQVPT</sequence>
<dbReference type="EMBL" id="CACSIP010000034">
    <property type="protein sequence ID" value="CAA0128629.1"/>
    <property type="molecule type" value="Genomic_DNA"/>
</dbReference>
<evidence type="ECO:0000313" key="2">
    <source>
        <dbReference type="Proteomes" id="UP000430146"/>
    </source>
</evidence>
<keyword evidence="2" id="KW-1185">Reference proteome</keyword>
<gene>
    <name evidence="1" type="ORF">AELLOGFF_01479</name>
</gene>
<organism evidence="1 2">
    <name type="scientific">Mycolicibacterium vanbaalenii</name>
    <name type="common">Mycobacterium vanbaalenii</name>
    <dbReference type="NCBI Taxonomy" id="110539"/>
    <lineage>
        <taxon>Bacteria</taxon>
        <taxon>Bacillati</taxon>
        <taxon>Actinomycetota</taxon>
        <taxon>Actinomycetes</taxon>
        <taxon>Mycobacteriales</taxon>
        <taxon>Mycobacteriaceae</taxon>
        <taxon>Mycolicibacterium</taxon>
    </lineage>
</organism>
<accession>A0A5S9R514</accession>
<evidence type="ECO:0000313" key="1">
    <source>
        <dbReference type="EMBL" id="CAA0128629.1"/>
    </source>
</evidence>
<dbReference type="AlphaFoldDB" id="A0A5S9R514"/>
<dbReference type="Proteomes" id="UP000430146">
    <property type="component" value="Unassembled WGS sequence"/>
</dbReference>
<dbReference type="OrthoDB" id="4733078at2"/>
<protein>
    <submittedName>
        <fullName evidence="1">Uncharacterized protein</fullName>
    </submittedName>
</protein>
<dbReference type="RefSeq" id="WP_159233385.1">
    <property type="nucleotide sequence ID" value="NZ_CACSIP010000034.1"/>
</dbReference>
<name>A0A5S9R514_MYCVN</name>
<proteinExistence type="predicted"/>